<keyword evidence="2" id="KW-1185">Reference proteome</keyword>
<reference evidence="1 2" key="1">
    <citation type="journal article" date="2018" name="Nat. Genet.">
        <title>The Rosa genome provides new insights in the design of modern roses.</title>
        <authorList>
            <person name="Bendahmane M."/>
        </authorList>
    </citation>
    <scope>NUCLEOTIDE SEQUENCE [LARGE SCALE GENOMIC DNA]</scope>
    <source>
        <strain evidence="2">cv. Old Blush</strain>
    </source>
</reference>
<dbReference type="Gramene" id="PRQ16570">
    <property type="protein sequence ID" value="PRQ16570"/>
    <property type="gene ID" value="RchiOBHm_Chr7g0185661"/>
</dbReference>
<dbReference type="PROSITE" id="PS51257">
    <property type="entry name" value="PROKAR_LIPOPROTEIN"/>
    <property type="match status" value="1"/>
</dbReference>
<evidence type="ECO:0000313" key="1">
    <source>
        <dbReference type="EMBL" id="PRQ16570.1"/>
    </source>
</evidence>
<organism evidence="1 2">
    <name type="scientific">Rosa chinensis</name>
    <name type="common">China rose</name>
    <dbReference type="NCBI Taxonomy" id="74649"/>
    <lineage>
        <taxon>Eukaryota</taxon>
        <taxon>Viridiplantae</taxon>
        <taxon>Streptophyta</taxon>
        <taxon>Embryophyta</taxon>
        <taxon>Tracheophyta</taxon>
        <taxon>Spermatophyta</taxon>
        <taxon>Magnoliopsida</taxon>
        <taxon>eudicotyledons</taxon>
        <taxon>Gunneridae</taxon>
        <taxon>Pentapetalae</taxon>
        <taxon>rosids</taxon>
        <taxon>fabids</taxon>
        <taxon>Rosales</taxon>
        <taxon>Rosaceae</taxon>
        <taxon>Rosoideae</taxon>
        <taxon>Rosoideae incertae sedis</taxon>
        <taxon>Rosa</taxon>
    </lineage>
</organism>
<sequence>MKALEMLSPQDAEACSIREELDKLMTLQQPLSGSCNNSSETAKDATVEHLKAALVEIQLCSRLESLLLKKKSLNNGDSPELHTEKVEKLKVLSESLANSTSQAEKRILDHSFELRFHFGMVRDLEREDFIHESFGNVIPSRYEILDPSFFFSHIGRNIGDNESKEVYNSFLLKNCPSCITVDRHRLW</sequence>
<protein>
    <submittedName>
        <fullName evidence="1">Uncharacterized protein</fullName>
    </submittedName>
</protein>
<dbReference type="Proteomes" id="UP000238479">
    <property type="component" value="Chromosome 7"/>
</dbReference>
<proteinExistence type="predicted"/>
<dbReference type="EMBL" id="PDCK01000045">
    <property type="protein sequence ID" value="PRQ16570.1"/>
    <property type="molecule type" value="Genomic_DNA"/>
</dbReference>
<name>A0A2P6P3R0_ROSCH</name>
<comment type="caution">
    <text evidence="1">The sequence shown here is derived from an EMBL/GenBank/DDBJ whole genome shotgun (WGS) entry which is preliminary data.</text>
</comment>
<accession>A0A2P6P3R0</accession>
<evidence type="ECO:0000313" key="2">
    <source>
        <dbReference type="Proteomes" id="UP000238479"/>
    </source>
</evidence>
<gene>
    <name evidence="1" type="ORF">RchiOBHm_Chr7g0185661</name>
</gene>
<dbReference type="AlphaFoldDB" id="A0A2P6P3R0"/>
<dbReference type="PANTHER" id="PTHR34121">
    <property type="entry name" value="MYOSIN-11"/>
    <property type="match status" value="1"/>
</dbReference>
<dbReference type="PANTHER" id="PTHR34121:SF5">
    <property type="entry name" value="CENTROSOMAL PROTEIN OF 135 KDA-LIKE PROTEIN"/>
    <property type="match status" value="1"/>
</dbReference>
<dbReference type="STRING" id="74649.A0A2P6P3R0"/>